<name>A0A1Y1K7Z3_PHOPY</name>
<dbReference type="InterPro" id="IPR036291">
    <property type="entry name" value="NAD(P)-bd_dom_sf"/>
</dbReference>
<dbReference type="Gene3D" id="3.40.50.720">
    <property type="entry name" value="NAD(P)-binding Rossmann-like Domain"/>
    <property type="match status" value="1"/>
</dbReference>
<proteinExistence type="predicted"/>
<dbReference type="EMBL" id="VVIM01000009">
    <property type="protein sequence ID" value="KAB0794174.1"/>
    <property type="molecule type" value="Genomic_DNA"/>
</dbReference>
<evidence type="ECO:0000313" key="2">
    <source>
        <dbReference type="EMBL" id="KAB0794174.1"/>
    </source>
</evidence>
<keyword evidence="3" id="KW-1185">Reference proteome</keyword>
<dbReference type="GO" id="GO:0016616">
    <property type="term" value="F:oxidoreductase activity, acting on the CH-OH group of donors, NAD or NADP as acceptor"/>
    <property type="evidence" value="ECO:0007669"/>
    <property type="project" value="TreeGrafter"/>
</dbReference>
<dbReference type="AlphaFoldDB" id="A0A1Y1K7Z3"/>
<reference evidence="2 3" key="2">
    <citation type="journal article" date="2018" name="Elife">
        <title>Firefly genomes illuminate parallel origins of bioluminescence in beetles.</title>
        <authorList>
            <person name="Fallon T.R."/>
            <person name="Lower S.E."/>
            <person name="Chang C.H."/>
            <person name="Bessho-Uehara M."/>
            <person name="Martin G.J."/>
            <person name="Bewick A.J."/>
            <person name="Behringer M."/>
            <person name="Debat H.J."/>
            <person name="Wong I."/>
            <person name="Day J.C."/>
            <person name="Suvorov A."/>
            <person name="Silva C.J."/>
            <person name="Stanger-Hall K.F."/>
            <person name="Hall D.W."/>
            <person name="Schmitz R.J."/>
            <person name="Nelson D.R."/>
            <person name="Lewis S.M."/>
            <person name="Shigenobu S."/>
            <person name="Bybee S.M."/>
            <person name="Larracuente A.M."/>
            <person name="Oba Y."/>
            <person name="Weng J.K."/>
        </authorList>
    </citation>
    <scope>NUCLEOTIDE SEQUENCE [LARGE SCALE GENOMIC DNA]</scope>
    <source>
        <strain evidence="2">1611_PpyrPB1</strain>
        <tissue evidence="2">Whole body</tissue>
    </source>
</reference>
<reference evidence="1" key="1">
    <citation type="journal article" date="2016" name="Sci. Rep.">
        <title>Molecular characterization of firefly nuptial gifts: a multi-omics approach sheds light on postcopulatory sexual selection.</title>
        <authorList>
            <person name="Al-Wathiqui N."/>
            <person name="Fallon T.R."/>
            <person name="South A."/>
            <person name="Weng J.K."/>
            <person name="Lewis S.M."/>
        </authorList>
    </citation>
    <scope>NUCLEOTIDE SEQUENCE</scope>
</reference>
<organism evidence="1">
    <name type="scientific">Photinus pyralis</name>
    <name type="common">Common eastern firefly</name>
    <name type="synonym">Lampyris pyralis</name>
    <dbReference type="NCBI Taxonomy" id="7054"/>
    <lineage>
        <taxon>Eukaryota</taxon>
        <taxon>Metazoa</taxon>
        <taxon>Ecdysozoa</taxon>
        <taxon>Arthropoda</taxon>
        <taxon>Hexapoda</taxon>
        <taxon>Insecta</taxon>
        <taxon>Pterygota</taxon>
        <taxon>Neoptera</taxon>
        <taxon>Endopterygota</taxon>
        <taxon>Coleoptera</taxon>
        <taxon>Polyphaga</taxon>
        <taxon>Elateriformia</taxon>
        <taxon>Elateroidea</taxon>
        <taxon>Lampyridae</taxon>
        <taxon>Lampyrinae</taxon>
        <taxon>Photinus</taxon>
    </lineage>
</organism>
<reference evidence="2" key="3">
    <citation type="submission" date="2019-08" db="EMBL/GenBank/DDBJ databases">
        <authorList>
            <consortium name="Photinus pyralis genome working group"/>
            <person name="Fallon T.R."/>
            <person name="Sander Lower S.E."/>
            <person name="Weng J.-K."/>
        </authorList>
    </citation>
    <scope>NUCLEOTIDE SEQUENCE</scope>
    <source>
        <strain evidence="2">1611_PpyrPB1</strain>
        <tissue evidence="2">Whole body</tissue>
    </source>
</reference>
<dbReference type="OrthoDB" id="10253736at2759"/>
<dbReference type="InterPro" id="IPR002347">
    <property type="entry name" value="SDR_fam"/>
</dbReference>
<dbReference type="SUPFAM" id="SSF51735">
    <property type="entry name" value="NAD(P)-binding Rossmann-fold domains"/>
    <property type="match status" value="1"/>
</dbReference>
<dbReference type="InParanoid" id="A0A1Y1K7Z3"/>
<dbReference type="PANTHER" id="PTHR24322">
    <property type="entry name" value="PKSB"/>
    <property type="match status" value="1"/>
</dbReference>
<dbReference type="Pfam" id="PF00106">
    <property type="entry name" value="adh_short"/>
    <property type="match status" value="1"/>
</dbReference>
<evidence type="ECO:0000313" key="1">
    <source>
        <dbReference type="EMBL" id="JAV55556.1"/>
    </source>
</evidence>
<dbReference type="Proteomes" id="UP000327044">
    <property type="component" value="Unassembled WGS sequence"/>
</dbReference>
<gene>
    <name evidence="2" type="ORF">PPYR_13794</name>
</gene>
<evidence type="ECO:0000313" key="3">
    <source>
        <dbReference type="Proteomes" id="UP000327044"/>
    </source>
</evidence>
<protein>
    <submittedName>
        <fullName evidence="1">Uncharacterized protein</fullName>
    </submittedName>
</protein>
<dbReference type="EMBL" id="GEZM01094993">
    <property type="protein sequence ID" value="JAV55556.1"/>
    <property type="molecule type" value="Transcribed_RNA"/>
</dbReference>
<sequence length="346" mass="38346">MYSSLRTVFPILKFRNIGPRCNFGTKVSWPPSTTEENLKSLKGECVVITNCEGGLGADLAIQLAKLEAKVIVWDKNTDVLVHTKRYIKSTAGYDLEIHSCDLSNRGDVYNAAEATRNQFGEVSMVVNTVCLSSEKPFLSTHDDLLESIFRTNIMSQIWMTKAFLPHMIAANKGRFVAVSSMATHIGLPKLTDLCATNSAISNFMAALCAELEHNGITGIKMTTICPYFPQNANLHKNAKLRLLSGVSKEKIVQRTVDAILNDESHVFLPGWFKIATALRWYCPNTVSKLLKQVFIKDSNSALLLEDPPKEIVEEVLDIIEALPVNASEKESHVRIPPQLGNATQKL</sequence>
<accession>A0A1Y1K7Z3</accession>
<dbReference type="GO" id="GO:0005811">
    <property type="term" value="C:lipid droplet"/>
    <property type="evidence" value="ECO:0007669"/>
    <property type="project" value="TreeGrafter"/>
</dbReference>
<dbReference type="PANTHER" id="PTHR24322:SF748">
    <property type="entry name" value="FI23927P1-RELATED"/>
    <property type="match status" value="1"/>
</dbReference>
<dbReference type="PRINTS" id="PR00081">
    <property type="entry name" value="GDHRDH"/>
</dbReference>